<evidence type="ECO:0000313" key="2">
    <source>
        <dbReference type="Proteomes" id="UP001215598"/>
    </source>
</evidence>
<evidence type="ECO:0000313" key="1">
    <source>
        <dbReference type="EMBL" id="KAJ7730347.1"/>
    </source>
</evidence>
<dbReference type="Proteomes" id="UP001215598">
    <property type="component" value="Unassembled WGS sequence"/>
</dbReference>
<comment type="caution">
    <text evidence="1">The sequence shown here is derived from an EMBL/GenBank/DDBJ whole genome shotgun (WGS) entry which is preliminary data.</text>
</comment>
<accession>A0AAD7MTS6</accession>
<protein>
    <submittedName>
        <fullName evidence="1">Uncharacterized protein</fullName>
    </submittedName>
</protein>
<dbReference type="EMBL" id="JARKIB010000160">
    <property type="protein sequence ID" value="KAJ7730347.1"/>
    <property type="molecule type" value="Genomic_DNA"/>
</dbReference>
<reference evidence="1" key="1">
    <citation type="submission" date="2023-03" db="EMBL/GenBank/DDBJ databases">
        <title>Massive genome expansion in bonnet fungi (Mycena s.s.) driven by repeated elements and novel gene families across ecological guilds.</title>
        <authorList>
            <consortium name="Lawrence Berkeley National Laboratory"/>
            <person name="Harder C.B."/>
            <person name="Miyauchi S."/>
            <person name="Viragh M."/>
            <person name="Kuo A."/>
            <person name="Thoen E."/>
            <person name="Andreopoulos B."/>
            <person name="Lu D."/>
            <person name="Skrede I."/>
            <person name="Drula E."/>
            <person name="Henrissat B."/>
            <person name="Morin E."/>
            <person name="Kohler A."/>
            <person name="Barry K."/>
            <person name="LaButti K."/>
            <person name="Morin E."/>
            <person name="Salamov A."/>
            <person name="Lipzen A."/>
            <person name="Mereny Z."/>
            <person name="Hegedus B."/>
            <person name="Baldrian P."/>
            <person name="Stursova M."/>
            <person name="Weitz H."/>
            <person name="Taylor A."/>
            <person name="Grigoriev I.V."/>
            <person name="Nagy L.G."/>
            <person name="Martin F."/>
            <person name="Kauserud H."/>
        </authorList>
    </citation>
    <scope>NUCLEOTIDE SEQUENCE</scope>
    <source>
        <strain evidence="1">CBHHK182m</strain>
    </source>
</reference>
<proteinExistence type="predicted"/>
<sequence>MILSPAVLVPSCVPFLNRLCVGMALAFEHYVIAFLSSDSFITGVSFFSAKDTSRFCVAVRRVFGPEIDFWSNPGAFDSERSNRRGAQTTNRLMNIVAHYEPLFLNSDKYCARRTEHEVVKKNLANKGVNLLLPDLGSVTFFGGNNGR</sequence>
<keyword evidence="2" id="KW-1185">Reference proteome</keyword>
<name>A0AAD7MTS6_9AGAR</name>
<organism evidence="1 2">
    <name type="scientific">Mycena metata</name>
    <dbReference type="NCBI Taxonomy" id="1033252"/>
    <lineage>
        <taxon>Eukaryota</taxon>
        <taxon>Fungi</taxon>
        <taxon>Dikarya</taxon>
        <taxon>Basidiomycota</taxon>
        <taxon>Agaricomycotina</taxon>
        <taxon>Agaricomycetes</taxon>
        <taxon>Agaricomycetidae</taxon>
        <taxon>Agaricales</taxon>
        <taxon>Marasmiineae</taxon>
        <taxon>Mycenaceae</taxon>
        <taxon>Mycena</taxon>
    </lineage>
</organism>
<dbReference type="AlphaFoldDB" id="A0AAD7MTS6"/>
<gene>
    <name evidence="1" type="ORF">B0H16DRAFT_1469698</name>
</gene>